<dbReference type="InterPro" id="IPR002478">
    <property type="entry name" value="PUA"/>
</dbReference>
<evidence type="ECO:0000256" key="6">
    <source>
        <dbReference type="ARBA" id="ARBA00022691"/>
    </source>
</evidence>
<dbReference type="SUPFAM" id="SSF88697">
    <property type="entry name" value="PUA domain-like"/>
    <property type="match status" value="1"/>
</dbReference>
<evidence type="ECO:0000256" key="7">
    <source>
        <dbReference type="ARBA" id="ARBA00022884"/>
    </source>
</evidence>
<dbReference type="Gene3D" id="3.40.50.150">
    <property type="entry name" value="Vaccinia Virus protein VP39"/>
    <property type="match status" value="1"/>
</dbReference>
<comment type="caution">
    <text evidence="10">The sequence shown here is derived from an EMBL/GenBank/DDBJ whole genome shotgun (WGS) entry which is preliminary data.</text>
</comment>
<dbReference type="AlphaFoldDB" id="A0A2M8QAG1"/>
<dbReference type="PROSITE" id="PS50890">
    <property type="entry name" value="PUA"/>
    <property type="match status" value="1"/>
</dbReference>
<evidence type="ECO:0000256" key="3">
    <source>
        <dbReference type="ARBA" id="ARBA00022552"/>
    </source>
</evidence>
<name>A0A2M8QAG1_9CHLR</name>
<keyword evidence="7" id="KW-0694">RNA-binding</keyword>
<dbReference type="InterPro" id="IPR015947">
    <property type="entry name" value="PUA-like_sf"/>
</dbReference>
<dbReference type="EMBL" id="PGTN01000097">
    <property type="protein sequence ID" value="PJF46772.1"/>
    <property type="molecule type" value="Genomic_DNA"/>
</dbReference>
<sequence length="403" mass="44173">MSSAVVTLKSGRDRSVRQRHPRLFAGAIKEISGRPKDGDVVDVTDNRSEWLARGVINQQAQIAVRLLTWARDEVIDEAFWRRRVHAAIARRKRDPALAHTNAIRWVFGESDGLPGLIVDGYADVLVVEISALVAWRALPVLTDALNETLSPRQIRWRADEERLSREFGGTLPRAVRAALSEAAPAEPVEIGERGLRFWVNPAGGQKTGFYLDQRDNRARVAAYCQGATVLNAFAYTGAFGLHALVGGATRVVNVDSSGEALALAERNLALNGGLGAGRRYECVEADVFDYLRGLRDCGERFDVVILDPPKFAHHPGQVERAARAYKDLNRVGMSIVEPGGILATFSCSGVVDAALFQKIVFSAALEAGRDARVIERLTQASDHPVLLTFPESEYLKGLICRIE</sequence>
<dbReference type="PANTHER" id="PTHR42873">
    <property type="entry name" value="RIBOSOMAL RNA LARGE SUBUNIT METHYLTRANSFERASE"/>
    <property type="match status" value="1"/>
</dbReference>
<dbReference type="CDD" id="cd11572">
    <property type="entry name" value="RlmI_M_like"/>
    <property type="match status" value="1"/>
</dbReference>
<proteinExistence type="inferred from homology"/>
<keyword evidence="3" id="KW-0698">rRNA processing</keyword>
<dbReference type="InterPro" id="IPR019614">
    <property type="entry name" value="SAM-dep_methyl-trfase"/>
</dbReference>
<dbReference type="InterPro" id="IPR029063">
    <property type="entry name" value="SAM-dependent_MTases_sf"/>
</dbReference>
<reference evidence="10 11" key="1">
    <citation type="submission" date="2017-11" db="EMBL/GenBank/DDBJ databases">
        <title>Evolution of Phototrophy in the Chloroflexi Phylum Driven by Horizontal Gene Transfer.</title>
        <authorList>
            <person name="Ward L.M."/>
            <person name="Hemp J."/>
            <person name="Shih P.M."/>
            <person name="Mcglynn S.E."/>
            <person name="Fischer W."/>
        </authorList>
    </citation>
    <scope>NUCLEOTIDE SEQUENCE [LARGE SCALE GENOMIC DNA]</scope>
    <source>
        <strain evidence="10">JP3_7</strain>
    </source>
</reference>
<dbReference type="GO" id="GO:0008168">
    <property type="term" value="F:methyltransferase activity"/>
    <property type="evidence" value="ECO:0007669"/>
    <property type="project" value="UniProtKB-KW"/>
</dbReference>
<dbReference type="SMART" id="SM00359">
    <property type="entry name" value="PUA"/>
    <property type="match status" value="1"/>
</dbReference>
<dbReference type="CDD" id="cd02440">
    <property type="entry name" value="AdoMet_MTases"/>
    <property type="match status" value="1"/>
</dbReference>
<evidence type="ECO:0000259" key="9">
    <source>
        <dbReference type="SMART" id="SM00359"/>
    </source>
</evidence>
<evidence type="ECO:0000256" key="8">
    <source>
        <dbReference type="ARBA" id="ARBA00038091"/>
    </source>
</evidence>
<evidence type="ECO:0000256" key="1">
    <source>
        <dbReference type="ARBA" id="ARBA00004496"/>
    </source>
</evidence>
<dbReference type="Gene3D" id="2.30.130.10">
    <property type="entry name" value="PUA domain"/>
    <property type="match status" value="1"/>
</dbReference>
<comment type="similarity">
    <text evidence="8">Belongs to the methyltransferase superfamily. RlmI family.</text>
</comment>
<dbReference type="PANTHER" id="PTHR42873:SF1">
    <property type="entry name" value="S-ADENOSYLMETHIONINE-DEPENDENT METHYLTRANSFERASE DOMAIN-CONTAINING PROTEIN"/>
    <property type="match status" value="1"/>
</dbReference>
<keyword evidence="5 10" id="KW-0808">Transferase</keyword>
<dbReference type="Proteomes" id="UP000230790">
    <property type="component" value="Unassembled WGS sequence"/>
</dbReference>
<evidence type="ECO:0000313" key="10">
    <source>
        <dbReference type="EMBL" id="PJF46772.1"/>
    </source>
</evidence>
<keyword evidence="2" id="KW-0963">Cytoplasm</keyword>
<evidence type="ECO:0000256" key="4">
    <source>
        <dbReference type="ARBA" id="ARBA00022603"/>
    </source>
</evidence>
<accession>A0A2M8QAG1</accession>
<gene>
    <name evidence="10" type="ORF">CUN48_12090</name>
</gene>
<dbReference type="GO" id="GO:0032259">
    <property type="term" value="P:methylation"/>
    <property type="evidence" value="ECO:0007669"/>
    <property type="project" value="UniProtKB-KW"/>
</dbReference>
<evidence type="ECO:0000256" key="5">
    <source>
        <dbReference type="ARBA" id="ARBA00022679"/>
    </source>
</evidence>
<comment type="subcellular location">
    <subcellularLocation>
        <location evidence="1">Cytoplasm</location>
    </subcellularLocation>
</comment>
<dbReference type="InterPro" id="IPR036974">
    <property type="entry name" value="PUA_sf"/>
</dbReference>
<keyword evidence="4 10" id="KW-0489">Methyltransferase</keyword>
<dbReference type="InterPro" id="IPR041532">
    <property type="entry name" value="RlmI-like_PUA"/>
</dbReference>
<dbReference type="GO" id="GO:0006364">
    <property type="term" value="P:rRNA processing"/>
    <property type="evidence" value="ECO:0007669"/>
    <property type="project" value="UniProtKB-KW"/>
</dbReference>
<organism evidence="10 11">
    <name type="scientific">Candidatus Thermofonsia Clade 3 bacterium</name>
    <dbReference type="NCBI Taxonomy" id="2364212"/>
    <lineage>
        <taxon>Bacteria</taxon>
        <taxon>Bacillati</taxon>
        <taxon>Chloroflexota</taxon>
        <taxon>Candidatus Thermofontia</taxon>
        <taxon>Candidatus Thermofonsia Clade 3</taxon>
    </lineage>
</organism>
<dbReference type="GO" id="GO:0003723">
    <property type="term" value="F:RNA binding"/>
    <property type="evidence" value="ECO:0007669"/>
    <property type="project" value="UniProtKB-KW"/>
</dbReference>
<protein>
    <submittedName>
        <fullName evidence="10">23S rRNA (Cytosine(1962)-C(5))-methyltransferase RlmI</fullName>
    </submittedName>
</protein>
<dbReference type="Pfam" id="PF17785">
    <property type="entry name" value="PUA_3"/>
    <property type="match status" value="1"/>
</dbReference>
<keyword evidence="6" id="KW-0949">S-adenosyl-L-methionine</keyword>
<feature type="domain" description="PUA" evidence="9">
    <location>
        <begin position="4"/>
        <end position="89"/>
    </location>
</feature>
<evidence type="ECO:0000256" key="2">
    <source>
        <dbReference type="ARBA" id="ARBA00022490"/>
    </source>
</evidence>
<dbReference type="GO" id="GO:0005737">
    <property type="term" value="C:cytoplasm"/>
    <property type="evidence" value="ECO:0007669"/>
    <property type="project" value="UniProtKB-SubCell"/>
</dbReference>
<dbReference type="Gene3D" id="3.30.750.80">
    <property type="entry name" value="RNA methyltransferase domain (HRMD) like"/>
    <property type="match status" value="1"/>
</dbReference>
<evidence type="ECO:0000313" key="11">
    <source>
        <dbReference type="Proteomes" id="UP000230790"/>
    </source>
</evidence>
<dbReference type="SUPFAM" id="SSF53335">
    <property type="entry name" value="S-adenosyl-L-methionine-dependent methyltransferases"/>
    <property type="match status" value="1"/>
</dbReference>
<dbReference type="Pfam" id="PF10672">
    <property type="entry name" value="Methyltrans_SAM"/>
    <property type="match status" value="1"/>
</dbReference>
<dbReference type="CDD" id="cd21153">
    <property type="entry name" value="PUA_RlmI"/>
    <property type="match status" value="1"/>
</dbReference>